<dbReference type="Ensembl" id="ENSNMLT00000042513.1">
    <property type="protein sequence ID" value="ENSNMLP00000038186.1"/>
    <property type="gene ID" value="ENSNMLG00000023579.1"/>
</dbReference>
<sequence>MFSHFPLTPNPLLKNEEGILRLPKLDHPSIVRYVDSAEDEDFGYLALQLCECTLEEYLKDDVSAETKVSLVHQFLESLEVLHSQKPKILHRDLKPQNVLIGRARLSDFGISRRMLKAKPL</sequence>
<organism evidence="2 3">
    <name type="scientific">Neogobius melanostomus</name>
    <name type="common">round goby</name>
    <dbReference type="NCBI Taxonomy" id="47308"/>
    <lineage>
        <taxon>Eukaryota</taxon>
        <taxon>Metazoa</taxon>
        <taxon>Chordata</taxon>
        <taxon>Craniata</taxon>
        <taxon>Vertebrata</taxon>
        <taxon>Euteleostomi</taxon>
        <taxon>Actinopterygii</taxon>
        <taxon>Neopterygii</taxon>
        <taxon>Teleostei</taxon>
        <taxon>Neoteleostei</taxon>
        <taxon>Acanthomorphata</taxon>
        <taxon>Gobiaria</taxon>
        <taxon>Gobiiformes</taxon>
        <taxon>Gobioidei</taxon>
        <taxon>Gobiidae</taxon>
        <taxon>Benthophilinae</taxon>
        <taxon>Neogobiini</taxon>
        <taxon>Neogobius</taxon>
    </lineage>
</organism>
<dbReference type="Proteomes" id="UP000694523">
    <property type="component" value="Unplaced"/>
</dbReference>
<dbReference type="AlphaFoldDB" id="A0A8C6WX09"/>
<dbReference type="GO" id="GO:0004674">
    <property type="term" value="F:protein serine/threonine kinase activity"/>
    <property type="evidence" value="ECO:0007669"/>
    <property type="project" value="InterPro"/>
</dbReference>
<dbReference type="PANTHER" id="PTHR13954:SF28">
    <property type="match status" value="1"/>
</dbReference>
<evidence type="ECO:0000313" key="2">
    <source>
        <dbReference type="Ensembl" id="ENSNMLP00000038186.1"/>
    </source>
</evidence>
<dbReference type="GO" id="GO:0070059">
    <property type="term" value="P:intrinsic apoptotic signaling pathway in response to endoplasmic reticulum stress"/>
    <property type="evidence" value="ECO:0007669"/>
    <property type="project" value="TreeGrafter"/>
</dbReference>
<dbReference type="GO" id="GO:0004521">
    <property type="term" value="F:RNA endonuclease activity"/>
    <property type="evidence" value="ECO:0007669"/>
    <property type="project" value="InterPro"/>
</dbReference>
<reference evidence="2" key="2">
    <citation type="submission" date="2025-09" db="UniProtKB">
        <authorList>
            <consortium name="Ensembl"/>
        </authorList>
    </citation>
    <scope>IDENTIFICATION</scope>
</reference>
<dbReference type="GO" id="GO:1990604">
    <property type="term" value="C:IRE1-TRAF2-ASK1 complex"/>
    <property type="evidence" value="ECO:0007669"/>
    <property type="project" value="TreeGrafter"/>
</dbReference>
<dbReference type="InterPro" id="IPR011009">
    <property type="entry name" value="Kinase-like_dom_sf"/>
</dbReference>
<dbReference type="InterPro" id="IPR008271">
    <property type="entry name" value="Ser/Thr_kinase_AS"/>
</dbReference>
<accession>A0A8C6WX09</accession>
<feature type="domain" description="Protein kinase" evidence="1">
    <location>
        <begin position="1"/>
        <end position="120"/>
    </location>
</feature>
<dbReference type="SUPFAM" id="SSF56112">
    <property type="entry name" value="Protein kinase-like (PK-like)"/>
    <property type="match status" value="1"/>
</dbReference>
<evidence type="ECO:0000313" key="3">
    <source>
        <dbReference type="Proteomes" id="UP000694523"/>
    </source>
</evidence>
<dbReference type="Pfam" id="PF00069">
    <property type="entry name" value="Pkinase"/>
    <property type="match status" value="1"/>
</dbReference>
<keyword evidence="3" id="KW-1185">Reference proteome</keyword>
<proteinExistence type="predicted"/>
<name>A0A8C6WX09_9GOBI</name>
<dbReference type="PANTHER" id="PTHR13954">
    <property type="entry name" value="IRE1-RELATED"/>
    <property type="match status" value="1"/>
</dbReference>
<reference evidence="2" key="1">
    <citation type="submission" date="2025-08" db="UniProtKB">
        <authorList>
            <consortium name="Ensembl"/>
        </authorList>
    </citation>
    <scope>IDENTIFICATION</scope>
</reference>
<dbReference type="InterPro" id="IPR000719">
    <property type="entry name" value="Prot_kinase_dom"/>
</dbReference>
<dbReference type="GO" id="GO:0005524">
    <property type="term" value="F:ATP binding"/>
    <property type="evidence" value="ECO:0007669"/>
    <property type="project" value="InterPro"/>
</dbReference>
<dbReference type="InterPro" id="IPR045133">
    <property type="entry name" value="IRE1/2-like"/>
</dbReference>
<dbReference type="GO" id="GO:0036498">
    <property type="term" value="P:IRE1-mediated unfolded protein response"/>
    <property type="evidence" value="ECO:0007669"/>
    <property type="project" value="TreeGrafter"/>
</dbReference>
<evidence type="ECO:0000259" key="1">
    <source>
        <dbReference type="PROSITE" id="PS50011"/>
    </source>
</evidence>
<dbReference type="PROSITE" id="PS00108">
    <property type="entry name" value="PROTEIN_KINASE_ST"/>
    <property type="match status" value="1"/>
</dbReference>
<protein>
    <recommendedName>
        <fullName evidence="1">Protein kinase domain-containing protein</fullName>
    </recommendedName>
</protein>
<dbReference type="GO" id="GO:0051082">
    <property type="term" value="F:unfolded protein binding"/>
    <property type="evidence" value="ECO:0007669"/>
    <property type="project" value="TreeGrafter"/>
</dbReference>
<dbReference type="PROSITE" id="PS50011">
    <property type="entry name" value="PROTEIN_KINASE_DOM"/>
    <property type="match status" value="1"/>
</dbReference>
<dbReference type="Gene3D" id="1.10.510.10">
    <property type="entry name" value="Transferase(Phosphotransferase) domain 1"/>
    <property type="match status" value="1"/>
</dbReference>